<protein>
    <recommendedName>
        <fullName evidence="4 12">Trigger factor</fullName>
        <shortName evidence="12">TF</shortName>
        <ecNumber evidence="3 12">5.2.1.8</ecNumber>
    </recommendedName>
    <alternativeName>
        <fullName evidence="11 12">PPIase</fullName>
    </alternativeName>
</protein>
<dbReference type="InterPro" id="IPR037041">
    <property type="entry name" value="Trigger_fac_C_sf"/>
</dbReference>
<organism evidence="17 18">
    <name type="scientific">Sporomusa silvacetica DSM 10669</name>
    <dbReference type="NCBI Taxonomy" id="1123289"/>
    <lineage>
        <taxon>Bacteria</taxon>
        <taxon>Bacillati</taxon>
        <taxon>Bacillota</taxon>
        <taxon>Negativicutes</taxon>
        <taxon>Selenomonadales</taxon>
        <taxon>Sporomusaceae</taxon>
        <taxon>Sporomusa</taxon>
    </lineage>
</organism>
<accession>A0ABZ3IKB2</accession>
<dbReference type="Gene3D" id="3.30.70.1050">
    <property type="entry name" value="Trigger factor ribosome-binding domain"/>
    <property type="match status" value="1"/>
</dbReference>
<dbReference type="Pfam" id="PF00254">
    <property type="entry name" value="FKBP_C"/>
    <property type="match status" value="1"/>
</dbReference>
<feature type="domain" description="Trigger factor ribosome-binding bacterial" evidence="15">
    <location>
        <begin position="1"/>
        <end position="146"/>
    </location>
</feature>
<keyword evidence="9 12" id="KW-0131">Cell cycle</keyword>
<evidence type="ECO:0000256" key="6">
    <source>
        <dbReference type="ARBA" id="ARBA00023110"/>
    </source>
</evidence>
<evidence type="ECO:0000259" key="15">
    <source>
        <dbReference type="Pfam" id="PF05697"/>
    </source>
</evidence>
<comment type="function">
    <text evidence="10 12">Involved in protein export. Acts as a chaperone by maintaining the newly synthesized protein in an open conformation. Functions as a peptidyl-prolyl cis-trans isomerase.</text>
</comment>
<dbReference type="InterPro" id="IPR027304">
    <property type="entry name" value="Trigger_fact/SurA_dom_sf"/>
</dbReference>
<evidence type="ECO:0000256" key="11">
    <source>
        <dbReference type="ARBA" id="ARBA00029986"/>
    </source>
</evidence>
<dbReference type="InterPro" id="IPR046357">
    <property type="entry name" value="PPIase_dom_sf"/>
</dbReference>
<evidence type="ECO:0000256" key="12">
    <source>
        <dbReference type="HAMAP-Rule" id="MF_00303"/>
    </source>
</evidence>
<dbReference type="SUPFAM" id="SSF54534">
    <property type="entry name" value="FKBP-like"/>
    <property type="match status" value="1"/>
</dbReference>
<reference evidence="17" key="1">
    <citation type="submission" date="2024-05" db="EMBL/GenBank/DDBJ databases">
        <title>Isolation and characterization of Sporomusa carbonis sp. nov., a carboxydotrophic hydrogenogen in the genus of Sporomusa isolated from a charcoal burning pile.</title>
        <authorList>
            <person name="Boeer T."/>
            <person name="Rosenbaum F."/>
            <person name="Eysell L."/>
            <person name="Mueller V."/>
            <person name="Daniel R."/>
            <person name="Poehlein A."/>
        </authorList>
    </citation>
    <scope>NUCLEOTIDE SEQUENCE [LARGE SCALE GENOMIC DNA]</scope>
    <source>
        <strain evidence="17">DSM 10669</strain>
    </source>
</reference>
<dbReference type="EC" id="5.2.1.8" evidence="3 12"/>
<dbReference type="PANTHER" id="PTHR30560:SF3">
    <property type="entry name" value="TRIGGER FACTOR-LIKE PROTEIN TIG, CHLOROPLASTIC"/>
    <property type="match status" value="1"/>
</dbReference>
<evidence type="ECO:0000256" key="3">
    <source>
        <dbReference type="ARBA" id="ARBA00013194"/>
    </source>
</evidence>
<dbReference type="Proteomes" id="UP000216752">
    <property type="component" value="Chromosome"/>
</dbReference>
<evidence type="ECO:0000259" key="16">
    <source>
        <dbReference type="Pfam" id="PF05698"/>
    </source>
</evidence>
<dbReference type="SUPFAM" id="SSF109998">
    <property type="entry name" value="Triger factor/SurA peptide-binding domain-like"/>
    <property type="match status" value="1"/>
</dbReference>
<dbReference type="InterPro" id="IPR001179">
    <property type="entry name" value="PPIase_FKBP_dom"/>
</dbReference>
<dbReference type="Gene3D" id="1.10.3120.10">
    <property type="entry name" value="Trigger factor, C-terminal domain"/>
    <property type="match status" value="1"/>
</dbReference>
<comment type="similarity">
    <text evidence="2 12">Belongs to the FKBP-type PPIase family. Tig subfamily.</text>
</comment>
<gene>
    <name evidence="17" type="primary">tig_2</name>
    <name evidence="12" type="synonym">tig</name>
    <name evidence="17" type="ORF">SPSIL_022600</name>
</gene>
<dbReference type="SUPFAM" id="SSF102735">
    <property type="entry name" value="Trigger factor ribosome-binding domain"/>
    <property type="match status" value="1"/>
</dbReference>
<keyword evidence="13" id="KW-0175">Coiled coil</keyword>
<dbReference type="EMBL" id="CP155573">
    <property type="protein sequence ID" value="XFO66110.1"/>
    <property type="molecule type" value="Genomic_DNA"/>
</dbReference>
<sequence length="446" mass="50291">MNATLEKVENSEAYLEFMIEAEKFEEGLERSYKKNVKKYNIPGFRKGSAPRLRLESKYGPEVLYGDAIDFVVPNEYYAAIKELNLKTIGEPDIEVGYIIKGKPVNVKVRVPVKPEVNLGKLEGLEIKVPKPYEVTEKDIEKYLQDLCSKNKIVIDKAKEPAVLRDTVTIDYECTVEDTDVGGKEENCKIILGSHTFFPGLEEKLVGVKKGGKLNVEISFPQEHPAVQLAGKKALFKVKVKNVENIQLRELNDQFAQEVANLNSLEELRLDAKQKIVEMASQRDLNMKKQAVIKALLDTCKFDVPEPLVMQQAQSMLEEFTNQLKAEGGSIELYLQMNNIDFASFKRQMWENAKIVIKSNCLLEKIIEEKNFEVSDEELNNGIEAFGISIGMARETAKKENLGPLVNKVSFDLKADKAVQYLLNHAVITIADATENTTEGTQVHSQK</sequence>
<dbReference type="HAMAP" id="MF_00303">
    <property type="entry name" value="Trigger_factor_Tig"/>
    <property type="match status" value="1"/>
</dbReference>
<comment type="catalytic activity">
    <reaction evidence="1 12">
        <text>[protein]-peptidylproline (omega=180) = [protein]-peptidylproline (omega=0)</text>
        <dbReference type="Rhea" id="RHEA:16237"/>
        <dbReference type="Rhea" id="RHEA-COMP:10747"/>
        <dbReference type="Rhea" id="RHEA-COMP:10748"/>
        <dbReference type="ChEBI" id="CHEBI:83833"/>
        <dbReference type="ChEBI" id="CHEBI:83834"/>
        <dbReference type="EC" id="5.2.1.8"/>
    </reaction>
</comment>
<evidence type="ECO:0000259" key="14">
    <source>
        <dbReference type="Pfam" id="PF00254"/>
    </source>
</evidence>
<evidence type="ECO:0000313" key="18">
    <source>
        <dbReference type="Proteomes" id="UP000216752"/>
    </source>
</evidence>
<comment type="domain">
    <text evidence="12">Consists of 3 domains; the N-terminus binds the ribosome, the middle domain has PPIase activity, while the C-terminus has intrinsic chaperone activity on its own.</text>
</comment>
<evidence type="ECO:0000256" key="4">
    <source>
        <dbReference type="ARBA" id="ARBA00016902"/>
    </source>
</evidence>
<dbReference type="InterPro" id="IPR036611">
    <property type="entry name" value="Trigger_fac_ribosome-bd_sf"/>
</dbReference>
<dbReference type="NCBIfam" id="TIGR00115">
    <property type="entry name" value="tig"/>
    <property type="match status" value="1"/>
</dbReference>
<proteinExistence type="inferred from homology"/>
<dbReference type="PIRSF" id="PIRSF003095">
    <property type="entry name" value="Trigger_factor"/>
    <property type="match status" value="1"/>
</dbReference>
<evidence type="ECO:0000256" key="8">
    <source>
        <dbReference type="ARBA" id="ARBA00023235"/>
    </source>
</evidence>
<keyword evidence="8 12" id="KW-0413">Isomerase</keyword>
<evidence type="ECO:0000256" key="5">
    <source>
        <dbReference type="ARBA" id="ARBA00022618"/>
    </source>
</evidence>
<dbReference type="Gene3D" id="3.10.50.40">
    <property type="match status" value="1"/>
</dbReference>
<dbReference type="GO" id="GO:0003755">
    <property type="term" value="F:peptidyl-prolyl cis-trans isomerase activity"/>
    <property type="evidence" value="ECO:0007669"/>
    <property type="project" value="UniProtKB-EC"/>
</dbReference>
<evidence type="ECO:0000256" key="1">
    <source>
        <dbReference type="ARBA" id="ARBA00000971"/>
    </source>
</evidence>
<dbReference type="PANTHER" id="PTHR30560">
    <property type="entry name" value="TRIGGER FACTOR CHAPERONE AND PEPTIDYL-PROLYL CIS/TRANS ISOMERASE"/>
    <property type="match status" value="1"/>
</dbReference>
<name>A0ABZ3IKB2_9FIRM</name>
<dbReference type="InterPro" id="IPR008881">
    <property type="entry name" value="Trigger_fac_ribosome-bd_bac"/>
</dbReference>
<evidence type="ECO:0000256" key="9">
    <source>
        <dbReference type="ARBA" id="ARBA00023306"/>
    </source>
</evidence>
<keyword evidence="5 12" id="KW-0132">Cell division</keyword>
<dbReference type="Pfam" id="PF05698">
    <property type="entry name" value="Trigger_C"/>
    <property type="match status" value="1"/>
</dbReference>
<evidence type="ECO:0000256" key="7">
    <source>
        <dbReference type="ARBA" id="ARBA00023186"/>
    </source>
</evidence>
<evidence type="ECO:0000313" key="17">
    <source>
        <dbReference type="EMBL" id="XFO66110.1"/>
    </source>
</evidence>
<dbReference type="Pfam" id="PF05697">
    <property type="entry name" value="Trigger_N"/>
    <property type="match status" value="1"/>
</dbReference>
<keyword evidence="7 12" id="KW-0143">Chaperone</keyword>
<keyword evidence="18" id="KW-1185">Reference proteome</keyword>
<evidence type="ECO:0000256" key="2">
    <source>
        <dbReference type="ARBA" id="ARBA00005464"/>
    </source>
</evidence>
<feature type="domain" description="Trigger factor C-terminal" evidence="16">
    <location>
        <begin position="263"/>
        <end position="422"/>
    </location>
</feature>
<dbReference type="InterPro" id="IPR008880">
    <property type="entry name" value="Trigger_fac_C"/>
</dbReference>
<evidence type="ECO:0000256" key="10">
    <source>
        <dbReference type="ARBA" id="ARBA00024849"/>
    </source>
</evidence>
<dbReference type="InterPro" id="IPR005215">
    <property type="entry name" value="Trig_fac"/>
</dbReference>
<comment type="subcellular location">
    <subcellularLocation>
        <location evidence="12">Cytoplasm</location>
    </subcellularLocation>
    <text evidence="12">About half TF is bound to the ribosome near the polypeptide exit tunnel while the other half is free in the cytoplasm.</text>
</comment>
<dbReference type="RefSeq" id="WP_094607648.1">
    <property type="nucleotide sequence ID" value="NZ_CP155573.1"/>
</dbReference>
<feature type="coiled-coil region" evidence="13">
    <location>
        <begin position="247"/>
        <end position="281"/>
    </location>
</feature>
<keyword evidence="6 12" id="KW-0697">Rotamase</keyword>
<feature type="domain" description="PPIase FKBP-type" evidence="14">
    <location>
        <begin position="160"/>
        <end position="239"/>
    </location>
</feature>
<keyword evidence="12" id="KW-0963">Cytoplasm</keyword>
<evidence type="ECO:0000256" key="13">
    <source>
        <dbReference type="SAM" id="Coils"/>
    </source>
</evidence>